<keyword evidence="4" id="KW-0732">Signal</keyword>
<reference evidence="6 7" key="1">
    <citation type="submission" date="2023-05" db="EMBL/GenBank/DDBJ databases">
        <title>Microbacterium dauci sp.nov., Isolated from Carrot Rhizosphere Soil.</title>
        <authorList>
            <person name="Xiao Z."/>
            <person name="Zheng J."/>
        </authorList>
    </citation>
    <scope>NUCLEOTIDE SEQUENCE [LARGE SCALE GENOMIC DNA]</scope>
    <source>
        <strain evidence="6 7">LX3-4</strain>
    </source>
</reference>
<dbReference type="Pfam" id="PF07745">
    <property type="entry name" value="Glyco_hydro_53"/>
    <property type="match status" value="1"/>
</dbReference>
<comment type="caution">
    <text evidence="6">The sequence shown here is derived from an EMBL/GenBank/DDBJ whole genome shotgun (WGS) entry which is preliminary data.</text>
</comment>
<feature type="signal peptide" evidence="4">
    <location>
        <begin position="1"/>
        <end position="33"/>
    </location>
</feature>
<dbReference type="Gene3D" id="2.60.120.260">
    <property type="entry name" value="Galactose-binding domain-like"/>
    <property type="match status" value="2"/>
</dbReference>
<evidence type="ECO:0000256" key="3">
    <source>
        <dbReference type="ARBA" id="ARBA00023295"/>
    </source>
</evidence>
<keyword evidence="2 4" id="KW-0378">Hydrolase</keyword>
<dbReference type="InterPro" id="IPR013783">
    <property type="entry name" value="Ig-like_fold"/>
</dbReference>
<protein>
    <recommendedName>
        <fullName evidence="4">Arabinogalactan endo-beta-1,4-galactanase</fullName>
        <ecNumber evidence="4">3.2.1.89</ecNumber>
    </recommendedName>
</protein>
<dbReference type="PANTHER" id="PTHR34983:SF2">
    <property type="entry name" value="ENDO-BETA-1,4-GALACTANASE"/>
    <property type="match status" value="1"/>
</dbReference>
<name>A0ABT6ZB08_9MICO</name>
<comment type="catalytic activity">
    <reaction evidence="4">
        <text>The enzyme specifically hydrolyzes (1-&gt;4)-beta-D-galactosidic linkages in type I arabinogalactans.</text>
        <dbReference type="EC" id="3.2.1.89"/>
    </reaction>
</comment>
<evidence type="ECO:0000256" key="1">
    <source>
        <dbReference type="ARBA" id="ARBA00010687"/>
    </source>
</evidence>
<dbReference type="InterPro" id="IPR017853">
    <property type="entry name" value="GH"/>
</dbReference>
<proteinExistence type="inferred from homology"/>
<dbReference type="EMBL" id="JASJND010000001">
    <property type="protein sequence ID" value="MDJ1113346.1"/>
    <property type="molecule type" value="Genomic_DNA"/>
</dbReference>
<dbReference type="InterPro" id="IPR011683">
    <property type="entry name" value="Glyco_hydro_53"/>
</dbReference>
<keyword evidence="7" id="KW-1185">Reference proteome</keyword>
<dbReference type="GO" id="GO:0016787">
    <property type="term" value="F:hydrolase activity"/>
    <property type="evidence" value="ECO:0007669"/>
    <property type="project" value="UniProtKB-KW"/>
</dbReference>
<feature type="chain" id="PRO_5044991432" description="Arabinogalactan endo-beta-1,4-galactanase" evidence="4">
    <location>
        <begin position="34"/>
        <end position="1200"/>
    </location>
</feature>
<dbReference type="SUPFAM" id="SSF51445">
    <property type="entry name" value="(Trans)glycosidases"/>
    <property type="match status" value="1"/>
</dbReference>
<dbReference type="Gene3D" id="2.60.40.10">
    <property type="entry name" value="Immunoglobulins"/>
    <property type="match status" value="2"/>
</dbReference>
<gene>
    <name evidence="6" type="ORF">QNI14_02635</name>
</gene>
<dbReference type="EC" id="3.2.1.89" evidence="4"/>
<organism evidence="6 7">
    <name type="scientific">Microbacterium dauci</name>
    <dbReference type="NCBI Taxonomy" id="3048008"/>
    <lineage>
        <taxon>Bacteria</taxon>
        <taxon>Bacillati</taxon>
        <taxon>Actinomycetota</taxon>
        <taxon>Actinomycetes</taxon>
        <taxon>Micrococcales</taxon>
        <taxon>Microbacteriaceae</taxon>
        <taxon>Microbacterium</taxon>
    </lineage>
</organism>
<evidence type="ECO:0000256" key="4">
    <source>
        <dbReference type="RuleBase" id="RU361192"/>
    </source>
</evidence>
<evidence type="ECO:0000313" key="7">
    <source>
        <dbReference type="Proteomes" id="UP001321481"/>
    </source>
</evidence>
<keyword evidence="3 4" id="KW-0326">Glycosidase</keyword>
<dbReference type="InterPro" id="IPR014756">
    <property type="entry name" value="Ig_E-set"/>
</dbReference>
<feature type="domain" description="Bacterial Ig-like" evidence="5">
    <location>
        <begin position="435"/>
        <end position="489"/>
    </location>
</feature>
<dbReference type="PANTHER" id="PTHR34983">
    <property type="entry name" value="ARABINOGALACTAN ENDO-BETA-1,4-GALACTANASE A"/>
    <property type="match status" value="1"/>
</dbReference>
<dbReference type="Pfam" id="PF07532">
    <property type="entry name" value="Big_4"/>
    <property type="match status" value="2"/>
</dbReference>
<evidence type="ECO:0000256" key="2">
    <source>
        <dbReference type="ARBA" id="ARBA00022801"/>
    </source>
</evidence>
<sequence>MRASRTQRLTAVSTATALTLGMLGTLASTPALAADGPVEAGIVVPKVEGLPADFINGVDVSSALALEDSGVVFRDDEGRAADLFEVLADHGVTDVRVRVWNDPFDADGNGYGGGDVDVDRAVEIGERATAAGLRVLVDFHYSDFWADPAKQDAPKAWEELSVDEKAVETLEYTTVALEQFQAAGVDVRMVQVGNETNNAVAGVTGWQGMAKIFSAGSAAVRDVYPDALVAVHFTNPESAGRYAGYAAELDSHGVDYDVFASSYYPFWHGTTANLTSVLRQVADTYDKQVMVAETSWVHTLDDADGHGNVIDLPSEATQYPVSVQGQATAVRDVIEAVVDVGDAGIGVYYWEPAWLPVGPPDQLEQNKILWERDGSGWASSFAAEYDPEDAGTYYGGSAWDNQALFAADGTPLESLNVFSYARTGAVAPLAVVDVADPTVTLTDGDAIVLPETVTVTYNDGSTAEEAVTWSDDTEWIGGPGTYRVAGTTASGETSTATVVIRPVNALRNPGFEDADVSMWNRTGTGLTLRATDDPHSGSRSAHFYSGSAYTFQLTQTVTGLAAGRYTASGALQGDGEGADGAVRLSLTSADQVASAPFALEGWRNWSSPTTDAITVGEGASATLTVTATLPAGAWGTLDDLVLTRAADAVDTGDLEALVARAEGIDRTVVTAASLAPLDDAVRIAGLVLASAAPTSDRVDAAEAKVQAALDGLVLSDPEPAPVVLPVAVTVEEGSTVALPSRASVRTWNGAVLEREATWSDAVSWISGPGTYRVSGRVGGIATTATVTVTAATWVRNGGFESADVSMWEVFGTGATIQATTDAASGSRAVAFWSGSAYRFAVSQRLAGVTPGTYAVSAVAQGDGEGTGSVRVTAQTSAGTQSAPIALDGWQQFRTGTTPVVTVGTDGILTVGVSADLPAEAWGTVDSIRVVRAGEKTDTAALRAEVTALAAVDGAAYTTWSFARVTAALEKARIVLAADWPTAAHVAKARDLLADAKAALVRTDADTAGAVPGKGALSNDNGWDTGLKDGAYTVTMNLWWGENASSVRLYENGRLLKVVPVEYRGQRAQVVSVPVSGRVDGTYRYTAVLANTKGETTTAAMEVVVDAAKPGAPVLSHDNHDGDGTYTVTANMWWGTNATSYRVLQNGAVVAEGSLTARTPGAQRVTYRASGMARGGHTYVVEFINDAGVTAGKPLTVSVLR</sequence>
<dbReference type="SUPFAM" id="SSF81296">
    <property type="entry name" value="E set domains"/>
    <property type="match status" value="2"/>
</dbReference>
<dbReference type="Proteomes" id="UP001321481">
    <property type="component" value="Unassembled WGS sequence"/>
</dbReference>
<evidence type="ECO:0000259" key="5">
    <source>
        <dbReference type="Pfam" id="PF07532"/>
    </source>
</evidence>
<comment type="similarity">
    <text evidence="1 4">Belongs to the glycosyl hydrolase 53 family.</text>
</comment>
<accession>A0ABT6ZB08</accession>
<feature type="domain" description="Bacterial Ig-like" evidence="5">
    <location>
        <begin position="725"/>
        <end position="779"/>
    </location>
</feature>
<dbReference type="InterPro" id="IPR011081">
    <property type="entry name" value="Big_4"/>
</dbReference>
<dbReference type="Gene3D" id="3.20.20.80">
    <property type="entry name" value="Glycosidases"/>
    <property type="match status" value="1"/>
</dbReference>
<dbReference type="RefSeq" id="WP_283714630.1">
    <property type="nucleotide sequence ID" value="NZ_JASJND010000001.1"/>
</dbReference>
<evidence type="ECO:0000313" key="6">
    <source>
        <dbReference type="EMBL" id="MDJ1113346.1"/>
    </source>
</evidence>